<dbReference type="EMBL" id="SMAO01000003">
    <property type="protein sequence ID" value="TCT22050.1"/>
    <property type="molecule type" value="Genomic_DNA"/>
</dbReference>
<proteinExistence type="inferred from homology"/>
<keyword evidence="2" id="KW-1003">Cell membrane</keyword>
<keyword evidence="6 8" id="KW-0807">Transducer</keyword>
<evidence type="ECO:0000256" key="10">
    <source>
        <dbReference type="SAM" id="Phobius"/>
    </source>
</evidence>
<evidence type="ECO:0000256" key="5">
    <source>
        <dbReference type="ARBA" id="ARBA00023136"/>
    </source>
</evidence>
<comment type="subcellular location">
    <subcellularLocation>
        <location evidence="1">Cell inner membrane</location>
        <topology evidence="1">Multi-pass membrane protein</topology>
    </subcellularLocation>
</comment>
<dbReference type="SMART" id="SM00304">
    <property type="entry name" value="HAMP"/>
    <property type="match status" value="1"/>
</dbReference>
<evidence type="ECO:0000256" key="7">
    <source>
        <dbReference type="ARBA" id="ARBA00029447"/>
    </source>
</evidence>
<evidence type="ECO:0000313" key="15">
    <source>
        <dbReference type="Proteomes" id="UP000295717"/>
    </source>
</evidence>
<dbReference type="InterPro" id="IPR000727">
    <property type="entry name" value="T_SNARE_dom"/>
</dbReference>
<sequence length="544" mass="58693">MHRPGFTFANVRIATKIWIGIGIILCCSALAVGAMWLSMQHIQTRFTSFIEHEQKLAEGYSGMYAQGLQMGQALRNIILDPTNQKAYDNLEQARNEFKLLQEQARSVLSTTDPKHAGLEQIAQSFAQQTALHQRILAAMKEGDRASAQQILNTEETPLWRSIKQTLLDSGKEFKAQAEASSHEVAEIVSRTELTALSGGLIGIALIMLLAGLLIRAIVQPLKAAIKVAEHIASGHLDEDIVARGEDETGQLMRSLEEMQKALRRFVEDVARTSDQVNEAAADLSRVAAETVRGSLDQLNRTDQVATAMTEMSATVAEVAGNAAEAADAAQSADREAEQGREVVRIAMDAIRVLASEVEQGGAEMQELAEQSLRIGGVVDVIRSIAEQTNLLALNAAIEAARAGEQGRGFAVVAAEVRNLASRTQTSTDEIQSMIQRLQTGSQQAEARVAAGHDKAQVSVSQAGEVASSLDGIARAVEHIHDMNEQIASAAKQQSAVATDVDHNIQMITRIADATSQQAQRTAVAAEQLSGLSSQLRNVVQRYRV</sequence>
<evidence type="ECO:0000256" key="9">
    <source>
        <dbReference type="SAM" id="Coils"/>
    </source>
</evidence>
<dbReference type="PROSITE" id="PS50885">
    <property type="entry name" value="HAMP"/>
    <property type="match status" value="1"/>
</dbReference>
<dbReference type="Pfam" id="PF00015">
    <property type="entry name" value="MCPsignal"/>
    <property type="match status" value="1"/>
</dbReference>
<evidence type="ECO:0000259" key="11">
    <source>
        <dbReference type="PROSITE" id="PS50111"/>
    </source>
</evidence>
<keyword evidence="3 10" id="KW-0812">Transmembrane</keyword>
<keyword evidence="5 10" id="KW-0472">Membrane</keyword>
<dbReference type="InterPro" id="IPR003660">
    <property type="entry name" value="HAMP_dom"/>
</dbReference>
<dbReference type="SUPFAM" id="SSF58104">
    <property type="entry name" value="Methyl-accepting chemotaxis protein (MCP) signaling domain"/>
    <property type="match status" value="1"/>
</dbReference>
<feature type="domain" description="Methyl-accepting transducer" evidence="11">
    <location>
        <begin position="272"/>
        <end position="508"/>
    </location>
</feature>
<feature type="domain" description="T-SNARE coiled-coil homology" evidence="12">
    <location>
        <begin position="459"/>
        <end position="521"/>
    </location>
</feature>
<keyword evidence="15" id="KW-1185">Reference proteome</keyword>
<dbReference type="AlphaFoldDB" id="A0A4R3MZB0"/>
<evidence type="ECO:0000256" key="4">
    <source>
        <dbReference type="ARBA" id="ARBA00022989"/>
    </source>
</evidence>
<dbReference type="Gene3D" id="1.10.287.950">
    <property type="entry name" value="Methyl-accepting chemotaxis protein"/>
    <property type="match status" value="1"/>
</dbReference>
<dbReference type="InterPro" id="IPR024478">
    <property type="entry name" value="HlyB_4HB_MCP"/>
</dbReference>
<dbReference type="PROSITE" id="PS50192">
    <property type="entry name" value="T_SNARE"/>
    <property type="match status" value="1"/>
</dbReference>
<comment type="caution">
    <text evidence="14">The sequence shown here is derived from an EMBL/GenBank/DDBJ whole genome shotgun (WGS) entry which is preliminary data.</text>
</comment>
<evidence type="ECO:0000256" key="3">
    <source>
        <dbReference type="ARBA" id="ARBA00022692"/>
    </source>
</evidence>
<dbReference type="OrthoDB" id="9781845at2"/>
<evidence type="ECO:0000256" key="1">
    <source>
        <dbReference type="ARBA" id="ARBA00004429"/>
    </source>
</evidence>
<evidence type="ECO:0000259" key="13">
    <source>
        <dbReference type="PROSITE" id="PS50885"/>
    </source>
</evidence>
<dbReference type="PANTHER" id="PTHR32089:SF119">
    <property type="entry name" value="METHYL-ACCEPTING CHEMOTAXIS PROTEIN CTPL"/>
    <property type="match status" value="1"/>
</dbReference>
<dbReference type="Proteomes" id="UP000295717">
    <property type="component" value="Unassembled WGS sequence"/>
</dbReference>
<feature type="transmembrane region" description="Helical" evidence="10">
    <location>
        <begin position="17"/>
        <end position="37"/>
    </location>
</feature>
<evidence type="ECO:0000259" key="12">
    <source>
        <dbReference type="PROSITE" id="PS50192"/>
    </source>
</evidence>
<dbReference type="GO" id="GO:0004888">
    <property type="term" value="F:transmembrane signaling receptor activity"/>
    <property type="evidence" value="ECO:0007669"/>
    <property type="project" value="InterPro"/>
</dbReference>
<dbReference type="RefSeq" id="WP_132976459.1">
    <property type="nucleotide sequence ID" value="NZ_SMAO01000003.1"/>
</dbReference>
<gene>
    <name evidence="14" type="ORF">EDC35_103148</name>
</gene>
<dbReference type="PANTHER" id="PTHR32089">
    <property type="entry name" value="METHYL-ACCEPTING CHEMOTAXIS PROTEIN MCPB"/>
    <property type="match status" value="1"/>
</dbReference>
<organism evidence="14 15">
    <name type="scientific">Thiobaca trueperi</name>
    <dbReference type="NCBI Taxonomy" id="127458"/>
    <lineage>
        <taxon>Bacteria</taxon>
        <taxon>Pseudomonadati</taxon>
        <taxon>Pseudomonadota</taxon>
        <taxon>Gammaproteobacteria</taxon>
        <taxon>Chromatiales</taxon>
        <taxon>Chromatiaceae</taxon>
        <taxon>Thiobaca</taxon>
    </lineage>
</organism>
<evidence type="ECO:0000313" key="14">
    <source>
        <dbReference type="EMBL" id="TCT22050.1"/>
    </source>
</evidence>
<keyword evidence="9" id="KW-0175">Coiled coil</keyword>
<dbReference type="Pfam" id="PF00672">
    <property type="entry name" value="HAMP"/>
    <property type="match status" value="1"/>
</dbReference>
<keyword evidence="4 10" id="KW-1133">Transmembrane helix</keyword>
<evidence type="ECO:0000256" key="8">
    <source>
        <dbReference type="PROSITE-ProRule" id="PRU00284"/>
    </source>
</evidence>
<dbReference type="GO" id="GO:0005886">
    <property type="term" value="C:plasma membrane"/>
    <property type="evidence" value="ECO:0007669"/>
    <property type="project" value="UniProtKB-SubCell"/>
</dbReference>
<name>A0A4R3MZB0_9GAMM</name>
<dbReference type="GO" id="GO:0007165">
    <property type="term" value="P:signal transduction"/>
    <property type="evidence" value="ECO:0007669"/>
    <property type="project" value="UniProtKB-KW"/>
</dbReference>
<reference evidence="14 15" key="1">
    <citation type="submission" date="2019-03" db="EMBL/GenBank/DDBJ databases">
        <title>Genomic Encyclopedia of Type Strains, Phase IV (KMG-IV): sequencing the most valuable type-strain genomes for metagenomic binning, comparative biology and taxonomic classification.</title>
        <authorList>
            <person name="Goeker M."/>
        </authorList>
    </citation>
    <scope>NUCLEOTIDE SEQUENCE [LARGE SCALE GENOMIC DNA]</scope>
    <source>
        <strain evidence="14 15">DSM 13587</strain>
    </source>
</reference>
<dbReference type="GO" id="GO:0006935">
    <property type="term" value="P:chemotaxis"/>
    <property type="evidence" value="ECO:0007669"/>
    <property type="project" value="InterPro"/>
</dbReference>
<accession>A0A4R3MZB0</accession>
<keyword evidence="2" id="KW-0997">Cell inner membrane</keyword>
<dbReference type="SMART" id="SM00283">
    <property type="entry name" value="MA"/>
    <property type="match status" value="1"/>
</dbReference>
<dbReference type="CDD" id="cd06225">
    <property type="entry name" value="HAMP"/>
    <property type="match status" value="1"/>
</dbReference>
<feature type="transmembrane region" description="Helical" evidence="10">
    <location>
        <begin position="199"/>
        <end position="218"/>
    </location>
</feature>
<dbReference type="Pfam" id="PF12729">
    <property type="entry name" value="4HB_MCP_1"/>
    <property type="match status" value="1"/>
</dbReference>
<dbReference type="FunFam" id="1.10.287.950:FF:000001">
    <property type="entry name" value="Methyl-accepting chemotaxis sensory transducer"/>
    <property type="match status" value="1"/>
</dbReference>
<feature type="domain" description="HAMP" evidence="13">
    <location>
        <begin position="215"/>
        <end position="267"/>
    </location>
</feature>
<dbReference type="InterPro" id="IPR004089">
    <property type="entry name" value="MCPsignal_dom"/>
</dbReference>
<evidence type="ECO:0000256" key="6">
    <source>
        <dbReference type="ARBA" id="ARBA00023224"/>
    </source>
</evidence>
<feature type="coiled-coil region" evidence="9">
    <location>
        <begin position="83"/>
        <end position="110"/>
    </location>
</feature>
<dbReference type="PRINTS" id="PR00260">
    <property type="entry name" value="CHEMTRNSDUCR"/>
</dbReference>
<protein>
    <submittedName>
        <fullName evidence="14">Methyl-accepting chemotaxis protein</fullName>
    </submittedName>
</protein>
<comment type="similarity">
    <text evidence="7">Belongs to the methyl-accepting chemotaxis (MCP) protein family.</text>
</comment>
<dbReference type="PROSITE" id="PS50111">
    <property type="entry name" value="CHEMOTAXIS_TRANSDUC_2"/>
    <property type="match status" value="1"/>
</dbReference>
<dbReference type="InterPro" id="IPR004090">
    <property type="entry name" value="Chemotax_Me-accpt_rcpt"/>
</dbReference>
<evidence type="ECO:0000256" key="2">
    <source>
        <dbReference type="ARBA" id="ARBA00022519"/>
    </source>
</evidence>